<accession>A0A3S9Y4B8</accession>
<dbReference type="EMBL" id="CP029042">
    <property type="protein sequence ID" value="AZS69839.1"/>
    <property type="molecule type" value="Genomic_DNA"/>
</dbReference>
<dbReference type="Proteomes" id="UP000275579">
    <property type="component" value="Chromosome"/>
</dbReference>
<protein>
    <submittedName>
        <fullName evidence="1">Uncharacterized protein</fullName>
    </submittedName>
</protein>
<reference evidence="1 2" key="1">
    <citation type="submission" date="2018-04" db="EMBL/GenBank/DDBJ databases">
        <title>Complete genome sequences of Streptomyces lydicus strain WYEC and characterization of antagonistic properties of biological control agents.</title>
        <authorList>
            <person name="Mariita R.M."/>
            <person name="Sello J.K."/>
        </authorList>
    </citation>
    <scope>NUCLEOTIDE SEQUENCE [LARGE SCALE GENOMIC DNA]</scope>
    <source>
        <strain evidence="1 2">WYEC 108</strain>
    </source>
</reference>
<name>A0A3S9Y4B8_9ACTN</name>
<evidence type="ECO:0000313" key="1">
    <source>
        <dbReference type="EMBL" id="AZS69839.1"/>
    </source>
</evidence>
<dbReference type="AlphaFoldDB" id="A0A3S9Y4B8"/>
<sequence>MLGTVTNALMLRGALTTRSEPDVRVMTAVPVQSITEPFIRLRADRHLRHGPDRAIGRRHRPVRSSL</sequence>
<gene>
    <name evidence="1" type="ORF">DDE74_01635</name>
</gene>
<proteinExistence type="predicted"/>
<evidence type="ECO:0000313" key="2">
    <source>
        <dbReference type="Proteomes" id="UP000275579"/>
    </source>
</evidence>
<organism evidence="1 2">
    <name type="scientific">Streptomyces lydicus</name>
    <dbReference type="NCBI Taxonomy" id="47763"/>
    <lineage>
        <taxon>Bacteria</taxon>
        <taxon>Bacillati</taxon>
        <taxon>Actinomycetota</taxon>
        <taxon>Actinomycetes</taxon>
        <taxon>Kitasatosporales</taxon>
        <taxon>Streptomycetaceae</taxon>
        <taxon>Streptomyces</taxon>
    </lineage>
</organism>